<dbReference type="PANTHER" id="PTHR28518">
    <property type="entry name" value="TRNA-SPLICING ENDONUCLEASE SUBUNIT SEN15"/>
    <property type="match status" value="1"/>
</dbReference>
<dbReference type="Pfam" id="PF09631">
    <property type="entry name" value="Sen15"/>
    <property type="match status" value="2"/>
</dbReference>
<evidence type="ECO:0000259" key="3">
    <source>
        <dbReference type="Pfam" id="PF09631"/>
    </source>
</evidence>
<evidence type="ECO:0000256" key="1">
    <source>
        <dbReference type="ARBA" id="ARBA00006091"/>
    </source>
</evidence>
<dbReference type="InterPro" id="IPR036167">
    <property type="entry name" value="tRNA_intron_Endo_cat-like_sf"/>
</dbReference>
<dbReference type="Proteomes" id="UP000515153">
    <property type="component" value="Unplaced"/>
</dbReference>
<evidence type="ECO:0000313" key="4">
    <source>
        <dbReference type="Proteomes" id="UP000515153"/>
    </source>
</evidence>
<dbReference type="GO" id="GO:0003676">
    <property type="term" value="F:nucleic acid binding"/>
    <property type="evidence" value="ECO:0007669"/>
    <property type="project" value="InterPro"/>
</dbReference>
<protein>
    <recommendedName>
        <fullName evidence="3">tRNA-splicing endonuclease subunit Sen15 domain-containing protein</fullName>
    </recommendedName>
</protein>
<dbReference type="InterPro" id="IPR042777">
    <property type="entry name" value="Sen15_fungi"/>
</dbReference>
<comment type="similarity">
    <text evidence="1">Belongs to the SEN15 family.</text>
</comment>
<evidence type="ECO:0000256" key="2">
    <source>
        <dbReference type="ARBA" id="ARBA00022694"/>
    </source>
</evidence>
<dbReference type="GeneID" id="41964804"/>
<dbReference type="PANTHER" id="PTHR28518:SF1">
    <property type="entry name" value="TRNA-SPLICING ENDONUCLEASE SUBUNIT SEN15"/>
    <property type="match status" value="1"/>
</dbReference>
<gene>
    <name evidence="5" type="ORF">PgNI_09915</name>
</gene>
<keyword evidence="2" id="KW-0819">tRNA processing</keyword>
<dbReference type="GO" id="GO:0000213">
    <property type="term" value="F:tRNA-intron lyase activity"/>
    <property type="evidence" value="ECO:0007669"/>
    <property type="project" value="TreeGrafter"/>
</dbReference>
<name>A0A6P8AT89_PYRGI</name>
<keyword evidence="4" id="KW-1185">Reference proteome</keyword>
<dbReference type="Gene3D" id="3.40.1350.10">
    <property type="match status" value="1"/>
</dbReference>
<accession>A0A6P8AT89</accession>
<feature type="domain" description="tRNA-splicing endonuclease subunit Sen15" evidence="3">
    <location>
        <begin position="18"/>
        <end position="109"/>
    </location>
</feature>
<dbReference type="KEGG" id="pgri:PgNI_09915"/>
<dbReference type="RefSeq" id="XP_030978128.1">
    <property type="nucleotide sequence ID" value="XM_031129896.1"/>
</dbReference>
<dbReference type="AlphaFoldDB" id="A0A6P8AT89"/>
<dbReference type="SUPFAM" id="SSF53032">
    <property type="entry name" value="tRNA-intron endonuclease catalytic domain-like"/>
    <property type="match status" value="1"/>
</dbReference>
<organism evidence="4 5">
    <name type="scientific">Pyricularia grisea</name>
    <name type="common">Crabgrass-specific blast fungus</name>
    <name type="synonym">Magnaporthe grisea</name>
    <dbReference type="NCBI Taxonomy" id="148305"/>
    <lineage>
        <taxon>Eukaryota</taxon>
        <taxon>Fungi</taxon>
        <taxon>Dikarya</taxon>
        <taxon>Ascomycota</taxon>
        <taxon>Pezizomycotina</taxon>
        <taxon>Sordariomycetes</taxon>
        <taxon>Sordariomycetidae</taxon>
        <taxon>Magnaporthales</taxon>
        <taxon>Pyriculariaceae</taxon>
        <taxon>Pyricularia</taxon>
    </lineage>
</organism>
<sequence length="178" mass="19504">MAGNDHNLTALENLTKNVQFNLEHEKDWTGVKVYDSGAERQLLYGLPPRRMYVHPDEQIAILKAEKELGGGQRIPQPPEVEWVLPMHLAEKWTVERFAAVFDSIPPVPPAVAEAAAGAGHDDGNAAATSEAAEVAATSLAQHWRGPGRGKRIILAIVQDDSTISYYVIHDGIVKPRQN</sequence>
<dbReference type="InterPro" id="IPR011856">
    <property type="entry name" value="tRNA_endonuc-like_dom_sf"/>
</dbReference>
<proteinExistence type="inferred from homology"/>
<reference evidence="5" key="2">
    <citation type="submission" date="2019-10" db="EMBL/GenBank/DDBJ databases">
        <authorList>
            <consortium name="NCBI Genome Project"/>
        </authorList>
    </citation>
    <scope>NUCLEOTIDE SEQUENCE</scope>
    <source>
        <strain evidence="5">NI907</strain>
    </source>
</reference>
<reference evidence="5" key="1">
    <citation type="journal article" date="2019" name="Mol. Biol. Evol.">
        <title>Blast fungal genomes show frequent chromosomal changes, gene gains and losses, and effector gene turnover.</title>
        <authorList>
            <person name="Gomez Luciano L.B."/>
            <person name="Jason Tsai I."/>
            <person name="Chuma I."/>
            <person name="Tosa Y."/>
            <person name="Chen Y.H."/>
            <person name="Li J.Y."/>
            <person name="Li M.Y."/>
            <person name="Jade Lu M.Y."/>
            <person name="Nakayashiki H."/>
            <person name="Li W.H."/>
        </authorList>
    </citation>
    <scope>NUCLEOTIDE SEQUENCE</scope>
    <source>
        <strain evidence="5">NI907</strain>
    </source>
</reference>
<dbReference type="GO" id="GO:0000379">
    <property type="term" value="P:tRNA-type intron splice site recognition and cleavage"/>
    <property type="evidence" value="ECO:0007669"/>
    <property type="project" value="InterPro"/>
</dbReference>
<reference evidence="5" key="3">
    <citation type="submission" date="2025-08" db="UniProtKB">
        <authorList>
            <consortium name="RefSeq"/>
        </authorList>
    </citation>
    <scope>IDENTIFICATION</scope>
    <source>
        <strain evidence="5">NI907</strain>
    </source>
</reference>
<feature type="domain" description="tRNA-splicing endonuclease subunit Sen15" evidence="3">
    <location>
        <begin position="147"/>
        <end position="178"/>
    </location>
</feature>
<evidence type="ECO:0000313" key="5">
    <source>
        <dbReference type="RefSeq" id="XP_030978128.1"/>
    </source>
</evidence>
<dbReference type="InterPro" id="IPR018593">
    <property type="entry name" value="tRNA-endonuc_su_Sen15"/>
</dbReference>
<dbReference type="GO" id="GO:0000214">
    <property type="term" value="C:tRNA-intron endonuclease complex"/>
    <property type="evidence" value="ECO:0007669"/>
    <property type="project" value="InterPro"/>
</dbReference>